<reference evidence="2" key="1">
    <citation type="submission" date="2020-05" db="EMBL/GenBank/DDBJ databases">
        <authorList>
            <person name="Zhu T."/>
            <person name="Keshari N."/>
            <person name="Lu X."/>
        </authorList>
    </citation>
    <scope>NUCLEOTIDE SEQUENCE</scope>
    <source>
        <strain evidence="2">NK1-12</strain>
    </source>
</reference>
<accession>A0AA96WBB9</accession>
<dbReference type="GO" id="GO:0005886">
    <property type="term" value="C:plasma membrane"/>
    <property type="evidence" value="ECO:0007669"/>
    <property type="project" value="TreeGrafter"/>
</dbReference>
<dbReference type="GO" id="GO:0006888">
    <property type="term" value="P:endoplasmic reticulum to Golgi vesicle-mediated transport"/>
    <property type="evidence" value="ECO:0007669"/>
    <property type="project" value="TreeGrafter"/>
</dbReference>
<dbReference type="GO" id="GO:0005737">
    <property type="term" value="C:cytoplasm"/>
    <property type="evidence" value="ECO:0007669"/>
    <property type="project" value="GOC"/>
</dbReference>
<dbReference type="GO" id="GO:0032259">
    <property type="term" value="P:methylation"/>
    <property type="evidence" value="ECO:0007669"/>
    <property type="project" value="UniProtKB-KW"/>
</dbReference>
<evidence type="ECO:0000259" key="1">
    <source>
        <dbReference type="Pfam" id="PF05050"/>
    </source>
</evidence>
<dbReference type="Gene3D" id="3.40.50.150">
    <property type="entry name" value="Vaccinia Virus protein VP39"/>
    <property type="match status" value="1"/>
</dbReference>
<dbReference type="Pfam" id="PF05050">
    <property type="entry name" value="Methyltransf_21"/>
    <property type="match status" value="1"/>
</dbReference>
<gene>
    <name evidence="2" type="ORF">HJG54_02085</name>
</gene>
<dbReference type="EMBL" id="CP053586">
    <property type="protein sequence ID" value="WNZ21775.1"/>
    <property type="molecule type" value="Genomic_DNA"/>
</dbReference>
<sequence>MLFPFISKLASRLGYQITKQSASAVGFPPIELPFIDLLDLIVRDYQQHNPEMFFIQIGAHDGSSVDPISQLVRNCQWRGILVEPQPQTFQSLQQNYQDQPQLKFENAAISAEDGTVTFYTVRSDRGELPFWLSQSASLSKEVVWGALYYWRNVKQLEAIPEDLESMIQEIAVPALTLESLLNKHGVDRVDLLVIDTMGFDYEILKMVPFEHIKPAIIHFEHSFLSPAEQQACFQFLAEQGYSLAKVAVDTIAWLQAPTRRWSITSW</sequence>
<organism evidence="2">
    <name type="scientific">Leptolyngbya sp. NK1-12</name>
    <dbReference type="NCBI Taxonomy" id="2547451"/>
    <lineage>
        <taxon>Bacteria</taxon>
        <taxon>Bacillati</taxon>
        <taxon>Cyanobacteriota</taxon>
        <taxon>Cyanophyceae</taxon>
        <taxon>Leptolyngbyales</taxon>
        <taxon>Leptolyngbyaceae</taxon>
        <taxon>Leptolyngbya group</taxon>
        <taxon>Leptolyngbya</taxon>
    </lineage>
</organism>
<keyword evidence="2" id="KW-0808">Transferase</keyword>
<dbReference type="InterPro" id="IPR053202">
    <property type="entry name" value="EGF_Rcpt_Signaling_Reg"/>
</dbReference>
<dbReference type="InterPro" id="IPR029063">
    <property type="entry name" value="SAM-dependent_MTases_sf"/>
</dbReference>
<dbReference type="GO" id="GO:0008168">
    <property type="term" value="F:methyltransferase activity"/>
    <property type="evidence" value="ECO:0007669"/>
    <property type="project" value="UniProtKB-KW"/>
</dbReference>
<dbReference type="NCBIfam" id="TIGR01444">
    <property type="entry name" value="fkbM_fam"/>
    <property type="match status" value="1"/>
</dbReference>
<dbReference type="PANTHER" id="PTHR34009">
    <property type="entry name" value="PROTEIN STAR"/>
    <property type="match status" value="1"/>
</dbReference>
<evidence type="ECO:0000313" key="2">
    <source>
        <dbReference type="EMBL" id="WNZ21775.1"/>
    </source>
</evidence>
<dbReference type="RefSeq" id="WP_316433076.1">
    <property type="nucleotide sequence ID" value="NZ_CP053586.1"/>
</dbReference>
<keyword evidence="2" id="KW-0489">Methyltransferase</keyword>
<proteinExistence type="predicted"/>
<dbReference type="AlphaFoldDB" id="A0AA96WBB9"/>
<dbReference type="SUPFAM" id="SSF53335">
    <property type="entry name" value="S-adenosyl-L-methionine-dependent methyltransferases"/>
    <property type="match status" value="1"/>
</dbReference>
<dbReference type="GO" id="GO:0016197">
    <property type="term" value="P:endosomal transport"/>
    <property type="evidence" value="ECO:0007669"/>
    <property type="project" value="TreeGrafter"/>
</dbReference>
<dbReference type="PANTHER" id="PTHR34009:SF2">
    <property type="entry name" value="PROTEIN STAR"/>
    <property type="match status" value="1"/>
</dbReference>
<feature type="domain" description="Methyltransferase FkbM" evidence="1">
    <location>
        <begin position="56"/>
        <end position="242"/>
    </location>
</feature>
<protein>
    <submittedName>
        <fullName evidence="2">FkbM family methyltransferase</fullName>
    </submittedName>
</protein>
<dbReference type="InterPro" id="IPR006342">
    <property type="entry name" value="FkbM_mtfrase"/>
</dbReference>
<name>A0AA96WBB9_9CYAN</name>